<dbReference type="EC" id="2.7.10.2" evidence="4"/>
<evidence type="ECO:0000256" key="11">
    <source>
        <dbReference type="ARBA" id="ARBA00022840"/>
    </source>
</evidence>
<dbReference type="InterPro" id="IPR003856">
    <property type="entry name" value="LPS_length_determ_N"/>
</dbReference>
<evidence type="ECO:0000256" key="7">
    <source>
        <dbReference type="ARBA" id="ARBA00022679"/>
    </source>
</evidence>
<dbReference type="Pfam" id="PF02706">
    <property type="entry name" value="Wzz"/>
    <property type="match status" value="1"/>
</dbReference>
<evidence type="ECO:0000313" key="20">
    <source>
        <dbReference type="EMBL" id="MBT9288478.1"/>
    </source>
</evidence>
<evidence type="ECO:0000256" key="3">
    <source>
        <dbReference type="ARBA" id="ARBA00008883"/>
    </source>
</evidence>
<evidence type="ECO:0000256" key="9">
    <source>
        <dbReference type="ARBA" id="ARBA00022741"/>
    </source>
</evidence>
<feature type="domain" description="Tyrosine-protein kinase G-rich" evidence="19">
    <location>
        <begin position="389"/>
        <end position="462"/>
    </location>
</feature>
<evidence type="ECO:0000259" key="19">
    <source>
        <dbReference type="Pfam" id="PF13807"/>
    </source>
</evidence>
<dbReference type="Pfam" id="PF13614">
    <property type="entry name" value="AAA_31"/>
    <property type="match status" value="1"/>
</dbReference>
<comment type="subcellular location">
    <subcellularLocation>
        <location evidence="1">Cell inner membrane</location>
        <topology evidence="1">Multi-pass membrane protein</topology>
    </subcellularLocation>
</comment>
<comment type="similarity">
    <text evidence="2">Belongs to the CpsD/CapB family.</text>
</comment>
<dbReference type="Proteomes" id="UP000766595">
    <property type="component" value="Unassembled WGS sequence"/>
</dbReference>
<dbReference type="GO" id="GO:0005886">
    <property type="term" value="C:plasma membrane"/>
    <property type="evidence" value="ECO:0007669"/>
    <property type="project" value="UniProtKB-SubCell"/>
</dbReference>
<keyword evidence="14" id="KW-0829">Tyrosine-protein kinase</keyword>
<keyword evidence="9" id="KW-0547">Nucleotide-binding</keyword>
<feature type="domain" description="AAA" evidence="18">
    <location>
        <begin position="562"/>
        <end position="675"/>
    </location>
</feature>
<dbReference type="InterPro" id="IPR032807">
    <property type="entry name" value="GNVR"/>
</dbReference>
<dbReference type="SUPFAM" id="SSF52540">
    <property type="entry name" value="P-loop containing nucleoside triphosphate hydrolases"/>
    <property type="match status" value="1"/>
</dbReference>
<evidence type="ECO:0000256" key="16">
    <source>
        <dbReference type="SAM" id="Phobius"/>
    </source>
</evidence>
<evidence type="ECO:0000256" key="5">
    <source>
        <dbReference type="ARBA" id="ARBA00022475"/>
    </source>
</evidence>
<gene>
    <name evidence="20" type="ORF">KL771_03400</name>
</gene>
<dbReference type="PANTHER" id="PTHR32309:SF13">
    <property type="entry name" value="FERRIC ENTEROBACTIN TRANSPORT PROTEIN FEPE"/>
    <property type="match status" value="1"/>
</dbReference>
<dbReference type="InterPro" id="IPR025669">
    <property type="entry name" value="AAA_dom"/>
</dbReference>
<dbReference type="NCBIfam" id="TIGR01005">
    <property type="entry name" value="eps_transp_fam"/>
    <property type="match status" value="1"/>
</dbReference>
<name>A0A947D042_9HYPH</name>
<keyword evidence="8 16" id="KW-0812">Transmembrane</keyword>
<evidence type="ECO:0000256" key="8">
    <source>
        <dbReference type="ARBA" id="ARBA00022692"/>
    </source>
</evidence>
<dbReference type="InterPro" id="IPR027417">
    <property type="entry name" value="P-loop_NTPase"/>
</dbReference>
<evidence type="ECO:0000256" key="6">
    <source>
        <dbReference type="ARBA" id="ARBA00022519"/>
    </source>
</evidence>
<evidence type="ECO:0000256" key="1">
    <source>
        <dbReference type="ARBA" id="ARBA00004429"/>
    </source>
</evidence>
<dbReference type="InterPro" id="IPR050445">
    <property type="entry name" value="Bact_polysacc_biosynth/exp"/>
</dbReference>
<evidence type="ECO:0000259" key="18">
    <source>
        <dbReference type="Pfam" id="PF13614"/>
    </source>
</evidence>
<dbReference type="InterPro" id="IPR005702">
    <property type="entry name" value="Wzc-like_C"/>
</dbReference>
<keyword evidence="21" id="KW-1185">Reference proteome</keyword>
<protein>
    <recommendedName>
        <fullName evidence="4">non-specific protein-tyrosine kinase</fullName>
        <ecNumber evidence="4">2.7.10.2</ecNumber>
    </recommendedName>
</protein>
<evidence type="ECO:0000256" key="15">
    <source>
        <dbReference type="ARBA" id="ARBA00051245"/>
    </source>
</evidence>
<dbReference type="EMBL" id="JAHHZF010000002">
    <property type="protein sequence ID" value="MBT9288478.1"/>
    <property type="molecule type" value="Genomic_DNA"/>
</dbReference>
<dbReference type="CDD" id="cd05387">
    <property type="entry name" value="BY-kinase"/>
    <property type="match status" value="1"/>
</dbReference>
<keyword evidence="11" id="KW-0067">ATP-binding</keyword>
<evidence type="ECO:0000256" key="13">
    <source>
        <dbReference type="ARBA" id="ARBA00023136"/>
    </source>
</evidence>
<dbReference type="Gene3D" id="3.40.50.300">
    <property type="entry name" value="P-loop containing nucleotide triphosphate hydrolases"/>
    <property type="match status" value="1"/>
</dbReference>
<keyword evidence="7" id="KW-0808">Transferase</keyword>
<dbReference type="AlphaFoldDB" id="A0A947D042"/>
<reference evidence="20 21" key="1">
    <citation type="submission" date="2021-06" db="EMBL/GenBank/DDBJ databases">
        <authorList>
            <person name="Grouzdev D.S."/>
            <person name="Koziaeva V."/>
        </authorList>
    </citation>
    <scope>NUCLEOTIDE SEQUENCE [LARGE SCALE GENOMIC DNA]</scope>
    <source>
        <strain evidence="20 21">22</strain>
    </source>
</reference>
<feature type="domain" description="Polysaccharide chain length determinant N-terminal" evidence="17">
    <location>
        <begin position="13"/>
        <end position="98"/>
    </location>
</feature>
<evidence type="ECO:0000256" key="10">
    <source>
        <dbReference type="ARBA" id="ARBA00022777"/>
    </source>
</evidence>
<keyword evidence="13 16" id="KW-0472">Membrane</keyword>
<dbReference type="Pfam" id="PF13807">
    <property type="entry name" value="GNVR"/>
    <property type="match status" value="1"/>
</dbReference>
<evidence type="ECO:0000313" key="21">
    <source>
        <dbReference type="Proteomes" id="UP000766595"/>
    </source>
</evidence>
<evidence type="ECO:0000256" key="14">
    <source>
        <dbReference type="ARBA" id="ARBA00023137"/>
    </source>
</evidence>
<evidence type="ECO:0000256" key="12">
    <source>
        <dbReference type="ARBA" id="ARBA00022989"/>
    </source>
</evidence>
<keyword evidence="6" id="KW-0997">Cell inner membrane</keyword>
<evidence type="ECO:0000256" key="4">
    <source>
        <dbReference type="ARBA" id="ARBA00011903"/>
    </source>
</evidence>
<dbReference type="PANTHER" id="PTHR32309">
    <property type="entry name" value="TYROSINE-PROTEIN KINASE"/>
    <property type="match status" value="1"/>
</dbReference>
<keyword evidence="10" id="KW-0418">Kinase</keyword>
<feature type="transmembrane region" description="Helical" evidence="16">
    <location>
        <begin position="24"/>
        <end position="47"/>
    </location>
</feature>
<accession>A0A947D042</accession>
<evidence type="ECO:0000259" key="17">
    <source>
        <dbReference type="Pfam" id="PF02706"/>
    </source>
</evidence>
<evidence type="ECO:0000256" key="2">
    <source>
        <dbReference type="ARBA" id="ARBA00007316"/>
    </source>
</evidence>
<dbReference type="InterPro" id="IPR005700">
    <property type="entry name" value="EPS_ExoP-like"/>
</dbReference>
<keyword evidence="12 16" id="KW-1133">Transmembrane helix</keyword>
<dbReference type="RefSeq" id="WP_261967162.1">
    <property type="nucleotide sequence ID" value="NZ_JAHHZF010000002.1"/>
</dbReference>
<keyword evidence="5" id="KW-1003">Cell membrane</keyword>
<feature type="transmembrane region" description="Helical" evidence="16">
    <location>
        <begin position="441"/>
        <end position="460"/>
    </location>
</feature>
<comment type="catalytic activity">
    <reaction evidence="15">
        <text>L-tyrosyl-[protein] + ATP = O-phospho-L-tyrosyl-[protein] + ADP + H(+)</text>
        <dbReference type="Rhea" id="RHEA:10596"/>
        <dbReference type="Rhea" id="RHEA-COMP:10136"/>
        <dbReference type="Rhea" id="RHEA-COMP:20101"/>
        <dbReference type="ChEBI" id="CHEBI:15378"/>
        <dbReference type="ChEBI" id="CHEBI:30616"/>
        <dbReference type="ChEBI" id="CHEBI:46858"/>
        <dbReference type="ChEBI" id="CHEBI:61978"/>
        <dbReference type="ChEBI" id="CHEBI:456216"/>
        <dbReference type="EC" id="2.7.10.2"/>
    </reaction>
</comment>
<organism evidence="20 21">
    <name type="scientific">Prosthecodimorpha staleyi</name>
    <dbReference type="NCBI Taxonomy" id="2840188"/>
    <lineage>
        <taxon>Bacteria</taxon>
        <taxon>Pseudomonadati</taxon>
        <taxon>Pseudomonadota</taxon>
        <taxon>Alphaproteobacteria</taxon>
        <taxon>Hyphomicrobiales</taxon>
        <taxon>Ancalomicrobiaceae</taxon>
        <taxon>Prosthecodimorpha</taxon>
    </lineage>
</organism>
<sequence>MHQPAGAMLQVDQVLAAVRRQYRIILFFGLLGAIIGMGHALTAVPWYSASTLLLIDGRKGNDPDPTASIAELQFDTGAIDSQVEVLKSERIIAAVIAKAGLADDPGFQRATGSLFGSMIGAVRQALDVRRWFGSEARSDAEARFAKERQLISTLAGNLTVKRVARTYVLSIEFSWPEASRAAEISRAFADAYLDDQLESKFDATRRATEWLFARIQELKTRALETDMAVQRFKSDNGLVKSGASGQLVGEQQLSELNSQLVIARGDTARAEARYQRIKSIIDSGQADAAVSEALGNPVIIDLRNKYLKASKTEAELSARLGRSHIQVISLRAEMREYERLIFDELGRIAESYKSEQEISRSREKALEENLSSLVGVNAGTNETLVGLRELEREADTYKNLYQTFLLRYQEAVQKQSFPITEARVITAASRPLAPSHPKKSLVVAFVTILGLGLGFGIGAVREFRDRVFRTGRQVRDELGLEFLGFLPAVSASQLRSMHPVSMGAASGPYPPVISQGVMRYSVGSPLSGFAEVLRSAKVAADITLGSHRPKIIGLVSVLPNEGKSTIAKNLASLVAHLGAHTLVIDADLRNPGLSRATAPDAARGLVEVLMDGVPFRELLLREGETGLDLLPAVGRRNLSHTGELISSAAMQALLQDAGQDYDYIFVDLPPVGPIVDVRAAARLFDAFVFVVEWGRTARHVVRSTLEHEQSVYEKTLGVVLNKANLAGVRLYEDYGSRDYYYGKYKKYYRDR</sequence>
<comment type="similarity">
    <text evidence="3">Belongs to the etk/wzc family.</text>
</comment>
<comment type="caution">
    <text evidence="20">The sequence shown here is derived from an EMBL/GenBank/DDBJ whole genome shotgun (WGS) entry which is preliminary data.</text>
</comment>
<proteinExistence type="inferred from homology"/>
<dbReference type="GO" id="GO:0004713">
    <property type="term" value="F:protein tyrosine kinase activity"/>
    <property type="evidence" value="ECO:0007669"/>
    <property type="project" value="TreeGrafter"/>
</dbReference>